<dbReference type="InterPro" id="IPR050700">
    <property type="entry name" value="YIM1/Zinc_Alcohol_DH_Fams"/>
</dbReference>
<dbReference type="SMART" id="SM00829">
    <property type="entry name" value="PKS_ER"/>
    <property type="match status" value="1"/>
</dbReference>
<dbReference type="Gene3D" id="3.90.180.10">
    <property type="entry name" value="Medium-chain alcohol dehydrogenases, catalytic domain"/>
    <property type="match status" value="1"/>
</dbReference>
<accession>A0ABN3QDD5</accession>
<dbReference type="InterPro" id="IPR002364">
    <property type="entry name" value="Quin_OxRdtase/zeta-crystal_CS"/>
</dbReference>
<dbReference type="Gene3D" id="3.40.50.720">
    <property type="entry name" value="NAD(P)-binding Rossmann-like Domain"/>
    <property type="match status" value="1"/>
</dbReference>
<dbReference type="PANTHER" id="PTHR11695:SF294">
    <property type="entry name" value="RETICULON-4-INTERACTING PROTEIN 1, MITOCHONDRIAL"/>
    <property type="match status" value="1"/>
</dbReference>
<dbReference type="InterPro" id="IPR013154">
    <property type="entry name" value="ADH-like_N"/>
</dbReference>
<dbReference type="InterPro" id="IPR011032">
    <property type="entry name" value="GroES-like_sf"/>
</dbReference>
<dbReference type="RefSeq" id="WP_344546726.1">
    <property type="nucleotide sequence ID" value="NZ_BAAATD010000011.1"/>
</dbReference>
<sequence length="326" mass="35269">MKAWSWDRYGPPDVLGLRDVDEPRIARDEVLVRVRAASVNPYDWRHVRADPKLVRLSIGLRRPRPGLVPGADLAGVVERVGDEVTGLRPGDEVFGEVRLGSFAEAVAVPHDRLALKPADLTFEQAASVSMAAHTALQGLRDVGGLAAGQRVLVNGASGGIGTFAVQLAKALQAEVTGVCSTRNLELVRSLGADDAVDYTREDFTERKGRYDLLLDIVGDRPLARLRRPLTSHGTLVIVGGIASPRGGFLGPAAQMLRGALASPFVSQRIGAVRWKPNSADLRFLAELMEKGQVTPVIDRTWPFAELPEALRYVERGHARGKVAITF</sequence>
<evidence type="ECO:0000313" key="3">
    <source>
        <dbReference type="EMBL" id="GAA2623482.1"/>
    </source>
</evidence>
<dbReference type="InterPro" id="IPR036291">
    <property type="entry name" value="NAD(P)-bd_dom_sf"/>
</dbReference>
<comment type="caution">
    <text evidence="3">The sequence shown here is derived from an EMBL/GenBank/DDBJ whole genome shotgun (WGS) entry which is preliminary data.</text>
</comment>
<dbReference type="SUPFAM" id="SSF50129">
    <property type="entry name" value="GroES-like"/>
    <property type="match status" value="1"/>
</dbReference>
<organism evidence="3 4">
    <name type="scientific">Actinomadura fulvescens</name>
    <dbReference type="NCBI Taxonomy" id="46160"/>
    <lineage>
        <taxon>Bacteria</taxon>
        <taxon>Bacillati</taxon>
        <taxon>Actinomycetota</taxon>
        <taxon>Actinomycetes</taxon>
        <taxon>Streptosporangiales</taxon>
        <taxon>Thermomonosporaceae</taxon>
        <taxon>Actinomadura</taxon>
    </lineage>
</organism>
<evidence type="ECO:0000256" key="1">
    <source>
        <dbReference type="ARBA" id="ARBA00023002"/>
    </source>
</evidence>
<dbReference type="PANTHER" id="PTHR11695">
    <property type="entry name" value="ALCOHOL DEHYDROGENASE RELATED"/>
    <property type="match status" value="1"/>
</dbReference>
<dbReference type="Proteomes" id="UP001501509">
    <property type="component" value="Unassembled WGS sequence"/>
</dbReference>
<dbReference type="Pfam" id="PF13602">
    <property type="entry name" value="ADH_zinc_N_2"/>
    <property type="match status" value="1"/>
</dbReference>
<dbReference type="SUPFAM" id="SSF51735">
    <property type="entry name" value="NAD(P)-binding Rossmann-fold domains"/>
    <property type="match status" value="1"/>
</dbReference>
<dbReference type="EMBL" id="BAAATD010000011">
    <property type="protein sequence ID" value="GAA2623482.1"/>
    <property type="molecule type" value="Genomic_DNA"/>
</dbReference>
<dbReference type="PROSITE" id="PS01162">
    <property type="entry name" value="QOR_ZETA_CRYSTAL"/>
    <property type="match status" value="1"/>
</dbReference>
<name>A0ABN3QDD5_9ACTN</name>
<evidence type="ECO:0000313" key="4">
    <source>
        <dbReference type="Proteomes" id="UP001501509"/>
    </source>
</evidence>
<keyword evidence="1" id="KW-0560">Oxidoreductase</keyword>
<keyword evidence="4" id="KW-1185">Reference proteome</keyword>
<reference evidence="3 4" key="1">
    <citation type="journal article" date="2019" name="Int. J. Syst. Evol. Microbiol.">
        <title>The Global Catalogue of Microorganisms (GCM) 10K type strain sequencing project: providing services to taxonomists for standard genome sequencing and annotation.</title>
        <authorList>
            <consortium name="The Broad Institute Genomics Platform"/>
            <consortium name="The Broad Institute Genome Sequencing Center for Infectious Disease"/>
            <person name="Wu L."/>
            <person name="Ma J."/>
        </authorList>
    </citation>
    <scope>NUCLEOTIDE SEQUENCE [LARGE SCALE GENOMIC DNA]</scope>
    <source>
        <strain evidence="3 4">JCM 6833</strain>
    </source>
</reference>
<dbReference type="CDD" id="cd08267">
    <property type="entry name" value="MDR1"/>
    <property type="match status" value="1"/>
</dbReference>
<dbReference type="Pfam" id="PF08240">
    <property type="entry name" value="ADH_N"/>
    <property type="match status" value="1"/>
</dbReference>
<dbReference type="InterPro" id="IPR020843">
    <property type="entry name" value="ER"/>
</dbReference>
<evidence type="ECO:0000259" key="2">
    <source>
        <dbReference type="SMART" id="SM00829"/>
    </source>
</evidence>
<protein>
    <submittedName>
        <fullName evidence="3">NAD(P)-dependent alcohol dehydrogenase</fullName>
    </submittedName>
</protein>
<feature type="domain" description="Enoyl reductase (ER)" evidence="2">
    <location>
        <begin position="10"/>
        <end position="324"/>
    </location>
</feature>
<proteinExistence type="predicted"/>
<gene>
    <name evidence="3" type="ORF">GCM10010411_69570</name>
</gene>